<dbReference type="InterPro" id="IPR003593">
    <property type="entry name" value="AAA+_ATPase"/>
</dbReference>
<evidence type="ECO:0000256" key="6">
    <source>
        <dbReference type="ARBA" id="ARBA00022840"/>
    </source>
</evidence>
<name>A0A9D1IBB7_9FIRM</name>
<dbReference type="PANTHER" id="PTHR43394">
    <property type="entry name" value="ATP-DEPENDENT PERMEASE MDL1, MITOCHONDRIAL"/>
    <property type="match status" value="1"/>
</dbReference>
<dbReference type="SUPFAM" id="SSF52540">
    <property type="entry name" value="P-loop containing nucleoside triphosphate hydrolases"/>
    <property type="match status" value="1"/>
</dbReference>
<feature type="transmembrane region" description="Helical" evidence="9">
    <location>
        <begin position="248"/>
        <end position="268"/>
    </location>
</feature>
<evidence type="ECO:0000256" key="7">
    <source>
        <dbReference type="ARBA" id="ARBA00022989"/>
    </source>
</evidence>
<dbReference type="InterPro" id="IPR003439">
    <property type="entry name" value="ABC_transporter-like_ATP-bd"/>
</dbReference>
<dbReference type="InterPro" id="IPR036640">
    <property type="entry name" value="ABC1_TM_sf"/>
</dbReference>
<evidence type="ECO:0000256" key="8">
    <source>
        <dbReference type="ARBA" id="ARBA00023136"/>
    </source>
</evidence>
<evidence type="ECO:0000256" key="4">
    <source>
        <dbReference type="ARBA" id="ARBA00022692"/>
    </source>
</evidence>
<evidence type="ECO:0000259" key="11">
    <source>
        <dbReference type="PROSITE" id="PS50929"/>
    </source>
</evidence>
<feature type="transmembrane region" description="Helical" evidence="9">
    <location>
        <begin position="280"/>
        <end position="303"/>
    </location>
</feature>
<sequence>MLKIFRHMTKKQWALVLVSTCFVVLQVWLDLRLPDYMNEITLLVQTEGNAIGQVWLAGGKMLLCALGSLASAICVGFFAARIAASFSRNLRSELFDRVESFSMAEINQFSTASLITRSTNDVQQIQLVVAMGLQALIKAPIMATWAIIKISNKNWQWTTVTAVAVAVMLVLISMIVLFAIPRFKRIQVLTDNINRVTRENLTGVRVVRAYNAEKYQEAKFDKANKALTDNNLTAHRVMAIMNPGMQSIMSGMSLAIYWIGAFLINAAALQEKAILFSDMVVFMSYSVQVVMSFMMLTLIFIMMPRAAVSARRIIEVIDTKTSVVGGEKVEGQRGLKGEVEFRNVSFRYPDAQEAVLENVSFTAHAGETVAFIGSTGSGKSTLINLIPRFYDATEGEILVDGVDVRQYDLKALRNKLGYVSQRAVMFSGTVLSNVTYGDNGKPLPSEQQVERAIDIAQAQEFVDKMPARLDAPISQGGTNVSGGQKQRLSIARAICRDPEIYIFDDSFSALDYKTDRELRHALKREMGDATCLIVAQRIGTIRDADRIVVLHEGKLVGQGTHDQLMRDCEVYREIAFSQLSEEELQNA</sequence>
<dbReference type="PROSITE" id="PS50893">
    <property type="entry name" value="ABC_TRANSPORTER_2"/>
    <property type="match status" value="1"/>
</dbReference>
<protein>
    <submittedName>
        <fullName evidence="12">ABC transporter ATP-binding protein</fullName>
    </submittedName>
</protein>
<evidence type="ECO:0000256" key="2">
    <source>
        <dbReference type="ARBA" id="ARBA00022448"/>
    </source>
</evidence>
<dbReference type="GO" id="GO:0005886">
    <property type="term" value="C:plasma membrane"/>
    <property type="evidence" value="ECO:0007669"/>
    <property type="project" value="UniProtKB-SubCell"/>
</dbReference>
<keyword evidence="6 12" id="KW-0067">ATP-binding</keyword>
<dbReference type="Proteomes" id="UP000824072">
    <property type="component" value="Unassembled WGS sequence"/>
</dbReference>
<evidence type="ECO:0000256" key="1">
    <source>
        <dbReference type="ARBA" id="ARBA00004651"/>
    </source>
</evidence>
<accession>A0A9D1IBB7</accession>
<keyword evidence="3" id="KW-1003">Cell membrane</keyword>
<proteinExistence type="predicted"/>
<keyword evidence="2" id="KW-0813">Transport</keyword>
<evidence type="ECO:0000313" key="12">
    <source>
        <dbReference type="EMBL" id="HIU34127.1"/>
    </source>
</evidence>
<dbReference type="Gene3D" id="1.20.1560.10">
    <property type="entry name" value="ABC transporter type 1, transmembrane domain"/>
    <property type="match status" value="1"/>
</dbReference>
<dbReference type="AlphaFoldDB" id="A0A9D1IBB7"/>
<evidence type="ECO:0000256" key="3">
    <source>
        <dbReference type="ARBA" id="ARBA00022475"/>
    </source>
</evidence>
<dbReference type="Pfam" id="PF00005">
    <property type="entry name" value="ABC_tran"/>
    <property type="match status" value="1"/>
</dbReference>
<keyword evidence="5" id="KW-0547">Nucleotide-binding</keyword>
<feature type="domain" description="ABC transporter" evidence="10">
    <location>
        <begin position="339"/>
        <end position="577"/>
    </location>
</feature>
<reference evidence="12" key="2">
    <citation type="journal article" date="2021" name="PeerJ">
        <title>Extensive microbial diversity within the chicken gut microbiome revealed by metagenomics and culture.</title>
        <authorList>
            <person name="Gilroy R."/>
            <person name="Ravi A."/>
            <person name="Getino M."/>
            <person name="Pursley I."/>
            <person name="Horton D.L."/>
            <person name="Alikhan N.F."/>
            <person name="Baker D."/>
            <person name="Gharbi K."/>
            <person name="Hall N."/>
            <person name="Watson M."/>
            <person name="Adriaenssens E.M."/>
            <person name="Foster-Nyarko E."/>
            <person name="Jarju S."/>
            <person name="Secka A."/>
            <person name="Antonio M."/>
            <person name="Oren A."/>
            <person name="Chaudhuri R.R."/>
            <person name="La Ragione R."/>
            <person name="Hildebrand F."/>
            <person name="Pallen M.J."/>
        </authorList>
    </citation>
    <scope>NUCLEOTIDE SEQUENCE</scope>
    <source>
        <strain evidence="12">ChiHcec3-11533</strain>
    </source>
</reference>
<evidence type="ECO:0000256" key="5">
    <source>
        <dbReference type="ARBA" id="ARBA00022741"/>
    </source>
</evidence>
<dbReference type="InterPro" id="IPR011527">
    <property type="entry name" value="ABC1_TM_dom"/>
</dbReference>
<dbReference type="GO" id="GO:0015421">
    <property type="term" value="F:ABC-type oligopeptide transporter activity"/>
    <property type="evidence" value="ECO:0007669"/>
    <property type="project" value="TreeGrafter"/>
</dbReference>
<evidence type="ECO:0000259" key="10">
    <source>
        <dbReference type="PROSITE" id="PS50893"/>
    </source>
</evidence>
<comment type="caution">
    <text evidence="12">The sequence shown here is derived from an EMBL/GenBank/DDBJ whole genome shotgun (WGS) entry which is preliminary data.</text>
</comment>
<dbReference type="Gene3D" id="3.40.50.300">
    <property type="entry name" value="P-loop containing nucleotide triphosphate hydrolases"/>
    <property type="match status" value="1"/>
</dbReference>
<comment type="subcellular location">
    <subcellularLocation>
        <location evidence="1">Cell membrane</location>
        <topology evidence="1">Multi-pass membrane protein</topology>
    </subcellularLocation>
</comment>
<dbReference type="InterPro" id="IPR017871">
    <property type="entry name" value="ABC_transporter-like_CS"/>
</dbReference>
<dbReference type="GO" id="GO:0016887">
    <property type="term" value="F:ATP hydrolysis activity"/>
    <property type="evidence" value="ECO:0007669"/>
    <property type="project" value="InterPro"/>
</dbReference>
<evidence type="ECO:0000313" key="13">
    <source>
        <dbReference type="Proteomes" id="UP000824072"/>
    </source>
</evidence>
<dbReference type="InterPro" id="IPR039421">
    <property type="entry name" value="Type_1_exporter"/>
</dbReference>
<organism evidence="12 13">
    <name type="scientific">Candidatus Pullichristensenella excrementigallinarum</name>
    <dbReference type="NCBI Taxonomy" id="2840907"/>
    <lineage>
        <taxon>Bacteria</taxon>
        <taxon>Bacillati</taxon>
        <taxon>Bacillota</taxon>
        <taxon>Clostridia</taxon>
        <taxon>Candidatus Pullichristensenella</taxon>
    </lineage>
</organism>
<keyword evidence="4 9" id="KW-0812">Transmembrane</keyword>
<dbReference type="GO" id="GO:0005524">
    <property type="term" value="F:ATP binding"/>
    <property type="evidence" value="ECO:0007669"/>
    <property type="project" value="UniProtKB-KW"/>
</dbReference>
<feature type="transmembrane region" description="Helical" evidence="9">
    <location>
        <begin position="65"/>
        <end position="84"/>
    </location>
</feature>
<evidence type="ECO:0000256" key="9">
    <source>
        <dbReference type="SAM" id="Phobius"/>
    </source>
</evidence>
<feature type="transmembrane region" description="Helical" evidence="9">
    <location>
        <begin position="12"/>
        <end position="29"/>
    </location>
</feature>
<reference evidence="12" key="1">
    <citation type="submission" date="2020-10" db="EMBL/GenBank/DDBJ databases">
        <authorList>
            <person name="Gilroy R."/>
        </authorList>
    </citation>
    <scope>NUCLEOTIDE SEQUENCE</scope>
    <source>
        <strain evidence="12">ChiHcec3-11533</strain>
    </source>
</reference>
<gene>
    <name evidence="12" type="ORF">IAB02_06140</name>
</gene>
<dbReference type="InterPro" id="IPR027417">
    <property type="entry name" value="P-loop_NTPase"/>
</dbReference>
<feature type="transmembrane region" description="Helical" evidence="9">
    <location>
        <begin position="127"/>
        <end position="148"/>
    </location>
</feature>
<feature type="domain" description="ABC transmembrane type-1" evidence="11">
    <location>
        <begin position="17"/>
        <end position="305"/>
    </location>
</feature>
<dbReference type="CDD" id="cd18548">
    <property type="entry name" value="ABC_6TM_Tm287_like"/>
    <property type="match status" value="1"/>
</dbReference>
<dbReference type="EMBL" id="DVMU01000137">
    <property type="protein sequence ID" value="HIU34127.1"/>
    <property type="molecule type" value="Genomic_DNA"/>
</dbReference>
<dbReference type="SUPFAM" id="SSF90123">
    <property type="entry name" value="ABC transporter transmembrane region"/>
    <property type="match status" value="1"/>
</dbReference>
<dbReference type="Pfam" id="PF00664">
    <property type="entry name" value="ABC_membrane"/>
    <property type="match status" value="1"/>
</dbReference>
<dbReference type="SMART" id="SM00382">
    <property type="entry name" value="AAA"/>
    <property type="match status" value="1"/>
</dbReference>
<feature type="transmembrane region" description="Helical" evidence="9">
    <location>
        <begin position="160"/>
        <end position="180"/>
    </location>
</feature>
<keyword evidence="7 9" id="KW-1133">Transmembrane helix</keyword>
<dbReference type="PANTHER" id="PTHR43394:SF1">
    <property type="entry name" value="ATP-BINDING CASSETTE SUB-FAMILY B MEMBER 10, MITOCHONDRIAL"/>
    <property type="match status" value="1"/>
</dbReference>
<dbReference type="PROSITE" id="PS50929">
    <property type="entry name" value="ABC_TM1F"/>
    <property type="match status" value="1"/>
</dbReference>
<dbReference type="FunFam" id="3.40.50.300:FF:000854">
    <property type="entry name" value="Multidrug ABC transporter ATP-binding protein"/>
    <property type="match status" value="1"/>
</dbReference>
<dbReference type="PROSITE" id="PS00211">
    <property type="entry name" value="ABC_TRANSPORTER_1"/>
    <property type="match status" value="1"/>
</dbReference>
<keyword evidence="8 9" id="KW-0472">Membrane</keyword>